<gene>
    <name evidence="1" type="ORF">QR79_02800</name>
</gene>
<dbReference type="EMBL" id="JTHG01000019">
    <property type="protein sequence ID" value="KMO26396.1"/>
    <property type="molecule type" value="Genomic_DNA"/>
</dbReference>
<comment type="caution">
    <text evidence="1">The sequence shown here is derived from an EMBL/GenBank/DDBJ whole genome shotgun (WGS) entry which is preliminary data.</text>
</comment>
<feature type="non-terminal residue" evidence="1">
    <location>
        <position position="93"/>
    </location>
</feature>
<dbReference type="PANTHER" id="PTHR43102:SF2">
    <property type="entry name" value="GAF DOMAIN-CONTAINING PROTEIN"/>
    <property type="match status" value="1"/>
</dbReference>
<dbReference type="SUPFAM" id="SSF55781">
    <property type="entry name" value="GAF domain-like"/>
    <property type="match status" value="1"/>
</dbReference>
<dbReference type="PANTHER" id="PTHR43102">
    <property type="entry name" value="SLR1143 PROTEIN"/>
    <property type="match status" value="1"/>
</dbReference>
<dbReference type="Proteomes" id="UP000036471">
    <property type="component" value="Unassembled WGS sequence"/>
</dbReference>
<name>A0ABR5HI62_9HYPH</name>
<reference evidence="1 2" key="1">
    <citation type="submission" date="2014-11" db="EMBL/GenBank/DDBJ databases">
        <title>Comparative genomics of Methylobacterium species.</title>
        <authorList>
            <person name="Chaudhry V."/>
            <person name="Patil P.B."/>
        </authorList>
    </citation>
    <scope>NUCLEOTIDE SEQUENCE [LARGE SCALE GENOMIC DNA]</scope>
    <source>
        <strain evidence="1 2">SE3.6</strain>
    </source>
</reference>
<accession>A0ABR5HI62</accession>
<evidence type="ECO:0000313" key="1">
    <source>
        <dbReference type="EMBL" id="KMO26396.1"/>
    </source>
</evidence>
<organism evidence="1 2">
    <name type="scientific">Methylobacterium indicum</name>
    <dbReference type="NCBI Taxonomy" id="1775910"/>
    <lineage>
        <taxon>Bacteria</taxon>
        <taxon>Pseudomonadati</taxon>
        <taxon>Pseudomonadota</taxon>
        <taxon>Alphaproteobacteria</taxon>
        <taxon>Hyphomicrobiales</taxon>
        <taxon>Methylobacteriaceae</taxon>
        <taxon>Methylobacterium</taxon>
    </lineage>
</organism>
<sequence>MLDNQREALGYQALAEASLLDTPPEREFDVLAKLAQTLLGTSMSSITLITPERQWFKARCGPLAAETPREQAFCPVVVETEAPLTVADARLDA</sequence>
<proteinExistence type="predicted"/>
<protein>
    <submittedName>
        <fullName evidence="1">Deubiquitinase</fullName>
    </submittedName>
</protein>
<keyword evidence="2" id="KW-1185">Reference proteome</keyword>
<evidence type="ECO:0000313" key="2">
    <source>
        <dbReference type="Proteomes" id="UP000036471"/>
    </source>
</evidence>